<dbReference type="AlphaFoldDB" id="A0A0G4I6V4"/>
<dbReference type="InterPro" id="IPR050447">
    <property type="entry name" value="Erg6_SMT_methyltransf"/>
</dbReference>
<dbReference type="Gene3D" id="3.40.50.150">
    <property type="entry name" value="Vaccinia Virus protein VP39"/>
    <property type="match status" value="1"/>
</dbReference>
<dbReference type="PANTHER" id="PTHR44068:SF11">
    <property type="entry name" value="GERANYL DIPHOSPHATE 2-C-METHYLTRANSFERASE"/>
    <property type="match status" value="1"/>
</dbReference>
<dbReference type="VEuPathDB" id="CryptoDB:Cvel_11521"/>
<accession>A0A0G4I6V4</accession>
<evidence type="ECO:0000313" key="1">
    <source>
        <dbReference type="EMBL" id="CEM52797.1"/>
    </source>
</evidence>
<organism evidence="1">
    <name type="scientific">Chromera velia CCMP2878</name>
    <dbReference type="NCBI Taxonomy" id="1169474"/>
    <lineage>
        <taxon>Eukaryota</taxon>
        <taxon>Sar</taxon>
        <taxon>Alveolata</taxon>
        <taxon>Colpodellida</taxon>
        <taxon>Chromeraceae</taxon>
        <taxon>Chromera</taxon>
    </lineage>
</organism>
<proteinExistence type="predicted"/>
<dbReference type="InterPro" id="IPR029063">
    <property type="entry name" value="SAM-dependent_MTases_sf"/>
</dbReference>
<protein>
    <recommendedName>
        <fullName evidence="2">Methyltransferase type 11 domain-containing protein</fullName>
    </recommendedName>
</protein>
<gene>
    <name evidence="1" type="ORF">Cvel_11521</name>
</gene>
<dbReference type="EMBL" id="CDMZ01005373">
    <property type="protein sequence ID" value="CEM52797.1"/>
    <property type="molecule type" value="Genomic_DNA"/>
</dbReference>
<sequence length="307" mass="33917">MPSATLPAEDRDVSAIPVSKEMQVSSCPSCHLYKNTPTDRLTRELADAGIDVAAETPIDVFQMHKVDTMHYEFDRAEELIIQRLRKEKGDTRNLKVLDVGSGFGGPARYLAAKMECSVHALELLEDLSAFAERLSKRTQVDQLVHHRTGSVETFELPQGEEGKFDAALALLSLLHVPHLDLALVQLGKSVKSGGLLFVDDYFLREGSDQSVTADLQSIVGCPKLRSQAEWTEMLGQAGFALEEFGDVTATWAGWTEERRKGFEESMERNVRVQGAETAQMMLEFYATVAKAFASGHLGGCRIVARKL</sequence>
<reference evidence="1" key="1">
    <citation type="submission" date="2014-11" db="EMBL/GenBank/DDBJ databases">
        <authorList>
            <person name="Otto D Thomas"/>
            <person name="Naeem Raeece"/>
        </authorList>
    </citation>
    <scope>NUCLEOTIDE SEQUENCE</scope>
</reference>
<dbReference type="PANTHER" id="PTHR44068">
    <property type="entry name" value="ZGC:194242"/>
    <property type="match status" value="1"/>
</dbReference>
<evidence type="ECO:0008006" key="2">
    <source>
        <dbReference type="Google" id="ProtNLM"/>
    </source>
</evidence>
<name>A0A0G4I6V4_9ALVE</name>
<dbReference type="SUPFAM" id="SSF53335">
    <property type="entry name" value="S-adenosyl-L-methionine-dependent methyltransferases"/>
    <property type="match status" value="1"/>
</dbReference>
<dbReference type="Pfam" id="PF13489">
    <property type="entry name" value="Methyltransf_23"/>
    <property type="match status" value="1"/>
</dbReference>
<dbReference type="CDD" id="cd02440">
    <property type="entry name" value="AdoMet_MTases"/>
    <property type="match status" value="1"/>
</dbReference>